<dbReference type="Gene3D" id="3.20.20.150">
    <property type="entry name" value="Divalent-metal-dependent TIM barrel enzymes"/>
    <property type="match status" value="1"/>
</dbReference>
<dbReference type="AlphaFoldDB" id="A0A7C4QUS8"/>
<organism evidence="1">
    <name type="scientific">Schlesneria paludicola</name>
    <dbReference type="NCBI Taxonomy" id="360056"/>
    <lineage>
        <taxon>Bacteria</taxon>
        <taxon>Pseudomonadati</taxon>
        <taxon>Planctomycetota</taxon>
        <taxon>Planctomycetia</taxon>
        <taxon>Planctomycetales</taxon>
        <taxon>Planctomycetaceae</taxon>
        <taxon>Schlesneria</taxon>
    </lineage>
</organism>
<gene>
    <name evidence="1" type="ORF">ENS64_06660</name>
</gene>
<dbReference type="NCBIfam" id="NF035939">
    <property type="entry name" value="TIM_EboE"/>
    <property type="match status" value="1"/>
</dbReference>
<name>A0A7C4QUS8_9PLAN</name>
<proteinExistence type="predicted"/>
<protein>
    <recommendedName>
        <fullName evidence="2">Xylose isomerase</fullName>
    </recommendedName>
</protein>
<dbReference type="EMBL" id="DSVQ01000012">
    <property type="protein sequence ID" value="HGT38930.1"/>
    <property type="molecule type" value="Genomic_DNA"/>
</dbReference>
<evidence type="ECO:0008006" key="2">
    <source>
        <dbReference type="Google" id="ProtNLM"/>
    </source>
</evidence>
<comment type="caution">
    <text evidence="1">The sequence shown here is derived from an EMBL/GenBank/DDBJ whole genome shotgun (WGS) entry which is preliminary data.</text>
</comment>
<sequence>MTISTLPLSYCTNVHPGRSLEEVLSGLERYTLPIRQRCARPIAAGLWLAHSVVQQLQSDPRSLVRLREWLQRQQLPCYTLNAFPYGDFHGDRVKEQVYRPDWTTPHRAEYTLHCARVLAELLPDHATGSLSTVPLGFKSLADTPHFVDRCADNLRETALALHRLHHDTGRLIRLALEPEPLCVLETTAETVAFFRRLRDGCSSPEQRAAVETHLGVCFDVCHQAVEFEDVAASVHTLAREHIGIHKVHISCALHVDHPADDTARAALAQYIEPRYLHQTFARTATSVLSRVDLDAELTNNPPPEFRRAAAWRVHFHVPVDAEQLGPLRTTRPQLLQALAAVAELDEAPHLEVETYTWGVLPGGGATDLVEGIARELLAAYGWLEDLHARR</sequence>
<dbReference type="InterPro" id="IPR036237">
    <property type="entry name" value="Xyl_isomerase-like_sf"/>
</dbReference>
<accession>A0A7C4QUS8</accession>
<reference evidence="1" key="1">
    <citation type="journal article" date="2020" name="mSystems">
        <title>Genome- and Community-Level Interaction Insights into Carbon Utilization and Element Cycling Functions of Hydrothermarchaeota in Hydrothermal Sediment.</title>
        <authorList>
            <person name="Zhou Z."/>
            <person name="Liu Y."/>
            <person name="Xu W."/>
            <person name="Pan J."/>
            <person name="Luo Z.H."/>
            <person name="Li M."/>
        </authorList>
    </citation>
    <scope>NUCLEOTIDE SEQUENCE [LARGE SCALE GENOMIC DNA]</scope>
    <source>
        <strain evidence="1">SpSt-508</strain>
    </source>
</reference>
<dbReference type="SUPFAM" id="SSF51658">
    <property type="entry name" value="Xylose isomerase-like"/>
    <property type="match status" value="1"/>
</dbReference>
<evidence type="ECO:0000313" key="1">
    <source>
        <dbReference type="EMBL" id="HGT38930.1"/>
    </source>
</evidence>